<keyword evidence="4" id="KW-1185">Reference proteome</keyword>
<evidence type="ECO:0000256" key="1">
    <source>
        <dbReference type="SAM" id="Coils"/>
    </source>
</evidence>
<dbReference type="InterPro" id="IPR002083">
    <property type="entry name" value="MATH/TRAF_dom"/>
</dbReference>
<dbReference type="GO" id="GO:0016787">
    <property type="term" value="F:hydrolase activity"/>
    <property type="evidence" value="ECO:0007669"/>
    <property type="project" value="UniProtKB-KW"/>
</dbReference>
<dbReference type="AlphaFoldDB" id="A0A3M7R8A4"/>
<dbReference type="SMART" id="SM00061">
    <property type="entry name" value="MATH"/>
    <property type="match status" value="1"/>
</dbReference>
<feature type="coiled-coil region" evidence="1">
    <location>
        <begin position="88"/>
        <end position="142"/>
    </location>
</feature>
<dbReference type="InterPro" id="IPR008974">
    <property type="entry name" value="TRAF-like"/>
</dbReference>
<proteinExistence type="predicted"/>
<evidence type="ECO:0000259" key="2">
    <source>
        <dbReference type="PROSITE" id="PS50144"/>
    </source>
</evidence>
<comment type="caution">
    <text evidence="3">The sequence shown here is derived from an EMBL/GenBank/DDBJ whole genome shotgun (WGS) entry which is preliminary data.</text>
</comment>
<accession>A0A3M7R8A4</accession>
<feature type="domain" description="MATH" evidence="2">
    <location>
        <begin position="230"/>
        <end position="360"/>
    </location>
</feature>
<dbReference type="STRING" id="10195.A0A3M7R8A4"/>
<dbReference type="Proteomes" id="UP000276133">
    <property type="component" value="Unassembled WGS sequence"/>
</dbReference>
<dbReference type="SUPFAM" id="SSF49599">
    <property type="entry name" value="TRAF domain-like"/>
    <property type="match status" value="1"/>
</dbReference>
<dbReference type="Pfam" id="PF22486">
    <property type="entry name" value="MATH_2"/>
    <property type="match status" value="1"/>
</dbReference>
<keyword evidence="1" id="KW-0175">Coiled coil</keyword>
<organism evidence="3 4">
    <name type="scientific">Brachionus plicatilis</name>
    <name type="common">Marine rotifer</name>
    <name type="synonym">Brachionus muelleri</name>
    <dbReference type="NCBI Taxonomy" id="10195"/>
    <lineage>
        <taxon>Eukaryota</taxon>
        <taxon>Metazoa</taxon>
        <taxon>Spiralia</taxon>
        <taxon>Gnathifera</taxon>
        <taxon>Rotifera</taxon>
        <taxon>Eurotatoria</taxon>
        <taxon>Monogononta</taxon>
        <taxon>Pseudotrocha</taxon>
        <taxon>Ploima</taxon>
        <taxon>Brachionidae</taxon>
        <taxon>Brachionus</taxon>
    </lineage>
</organism>
<reference evidence="3 4" key="1">
    <citation type="journal article" date="2018" name="Sci. Rep.">
        <title>Genomic signatures of local adaptation to the degree of environmental predictability in rotifers.</title>
        <authorList>
            <person name="Franch-Gras L."/>
            <person name="Hahn C."/>
            <person name="Garcia-Roger E.M."/>
            <person name="Carmona M.J."/>
            <person name="Serra M."/>
            <person name="Gomez A."/>
        </authorList>
    </citation>
    <scope>NUCLEOTIDE SEQUENCE [LARGE SCALE GENOMIC DNA]</scope>
    <source>
        <strain evidence="3">HYR1</strain>
    </source>
</reference>
<name>A0A3M7R8A4_BRAPC</name>
<dbReference type="PROSITE" id="PS50144">
    <property type="entry name" value="MATH"/>
    <property type="match status" value="1"/>
</dbReference>
<dbReference type="Gene3D" id="2.60.210.10">
    <property type="entry name" value="Apoptosis, Tumor Necrosis Factor Receptor Associated Protein 2, Chain A"/>
    <property type="match status" value="1"/>
</dbReference>
<dbReference type="EMBL" id="REGN01004039">
    <property type="protein sequence ID" value="RNA19468.1"/>
    <property type="molecule type" value="Genomic_DNA"/>
</dbReference>
<keyword evidence="3" id="KW-0378">Hydrolase</keyword>
<evidence type="ECO:0000313" key="4">
    <source>
        <dbReference type="Proteomes" id="UP000276133"/>
    </source>
</evidence>
<gene>
    <name evidence="3" type="ORF">BpHYR1_016512</name>
</gene>
<sequence>MDSVNISLPCGFSVKYKDIFYNNKEFPCPVCKTHYLTAQECLNMTRNRMVIAQKSFELKKKQYKYFITELSAFYDYKSHSEYYIDFTYNQFKNEIDVRREEIKVLLNKKIDNYYDELLKKVDKEKESNLKEFNEKIKDLDHTTKQIESLKIDDILCVHTKLNLYNNSKKILGNGMTLAIKMKDLLSQTKIGLTDGIEDIEIKSLFGELYLKEETNFIFNQNEIDDDSRAEATIQLVINDFSKLKNGKNASINSKHCTIRNFQWSINLKLNDDVNKKSCFGFFLYCYNIDKSHKFPVDADFKLSLLDRFDTKKDLTRSIKYLYDRETGYGYPSFVEVDKILDQKNGYYDAKNDSITLKATIKAEIIHKI</sequence>
<evidence type="ECO:0000313" key="3">
    <source>
        <dbReference type="EMBL" id="RNA19468.1"/>
    </source>
</evidence>
<protein>
    <submittedName>
        <fullName evidence="3">Ubiquitin carboxyl-terminal hydrolase 7</fullName>
    </submittedName>
</protein>
<dbReference type="OrthoDB" id="289038at2759"/>